<sequence>MYSVALLALSGLLISYSTGSSRSVPPVHCQLSGTITGLGHRPVIFRYQQQGVAHADTVRATNDRFRYTARPSDDGLIELVIDRTQWTTFWYEPGRLQVSGNAATPHQLLITGTPNNDVLTQYNQQIEWPFEEKVQQGLRAGQSTVPLRQQRVQKSLDFVGKHLASQAAAEILLWQTRYDDTQLSTYQALYNQLPKSVQTTVQGREIAQRLIILRDMPVVGRTASNFTMPDTAGVATTLSSYQGRYVLLDFWGHWCGPCLRAMPTVSALHRQYGQQVAFLGVAAESPRDRQPWLRAIRQHQPAWPQLSELAGDESPVLTAYNITAFPTYLLLDPKGVVIMRTSDLTEVQKTMAGLSLK</sequence>
<keyword evidence="3" id="KW-1015">Disulfide bond</keyword>
<dbReference type="InterPro" id="IPR000866">
    <property type="entry name" value="AhpC/TSA"/>
</dbReference>
<evidence type="ECO:0000256" key="1">
    <source>
        <dbReference type="ARBA" id="ARBA00004196"/>
    </source>
</evidence>
<dbReference type="Pfam" id="PF14289">
    <property type="entry name" value="DUF4369"/>
    <property type="match status" value="1"/>
</dbReference>
<gene>
    <name evidence="6" type="ORF">EI293_12425</name>
</gene>
<organism evidence="6 7">
    <name type="scientific">Hymenobacter perfusus</name>
    <dbReference type="NCBI Taxonomy" id="1236770"/>
    <lineage>
        <taxon>Bacteria</taxon>
        <taxon>Pseudomonadati</taxon>
        <taxon>Bacteroidota</taxon>
        <taxon>Cytophagia</taxon>
        <taxon>Cytophagales</taxon>
        <taxon>Hymenobacteraceae</taxon>
        <taxon>Hymenobacter</taxon>
    </lineage>
</organism>
<comment type="caution">
    <text evidence="6">The sequence shown here is derived from an EMBL/GenBank/DDBJ whole genome shotgun (WGS) entry which is preliminary data.</text>
</comment>
<dbReference type="GO" id="GO:0017004">
    <property type="term" value="P:cytochrome complex assembly"/>
    <property type="evidence" value="ECO:0007669"/>
    <property type="project" value="UniProtKB-KW"/>
</dbReference>
<keyword evidence="2" id="KW-0201">Cytochrome c-type biogenesis</keyword>
<dbReference type="InterPro" id="IPR025380">
    <property type="entry name" value="DUF4369"/>
</dbReference>
<dbReference type="InterPro" id="IPR036249">
    <property type="entry name" value="Thioredoxin-like_sf"/>
</dbReference>
<reference evidence="6 7" key="1">
    <citation type="submission" date="2018-12" db="EMBL/GenBank/DDBJ databases">
        <authorList>
            <person name="Feng G."/>
            <person name="Zhu H."/>
        </authorList>
    </citation>
    <scope>NUCLEOTIDE SEQUENCE [LARGE SCALE GENOMIC DNA]</scope>
    <source>
        <strain evidence="6 7">LMG 26000</strain>
    </source>
</reference>
<dbReference type="PROSITE" id="PS51352">
    <property type="entry name" value="THIOREDOXIN_2"/>
    <property type="match status" value="1"/>
</dbReference>
<keyword evidence="4" id="KW-0676">Redox-active center</keyword>
<dbReference type="InterPro" id="IPR050553">
    <property type="entry name" value="Thioredoxin_ResA/DsbE_sf"/>
</dbReference>
<evidence type="ECO:0000313" key="6">
    <source>
        <dbReference type="EMBL" id="RSK42600.1"/>
    </source>
</evidence>
<dbReference type="Pfam" id="PF00578">
    <property type="entry name" value="AhpC-TSA"/>
    <property type="match status" value="1"/>
</dbReference>
<dbReference type="PANTHER" id="PTHR42852:SF6">
    <property type="entry name" value="THIOL:DISULFIDE INTERCHANGE PROTEIN DSBE"/>
    <property type="match status" value="1"/>
</dbReference>
<dbReference type="GO" id="GO:0030313">
    <property type="term" value="C:cell envelope"/>
    <property type="evidence" value="ECO:0007669"/>
    <property type="project" value="UniProtKB-SubCell"/>
</dbReference>
<evidence type="ECO:0000313" key="7">
    <source>
        <dbReference type="Proteomes" id="UP000270291"/>
    </source>
</evidence>
<comment type="subcellular location">
    <subcellularLocation>
        <location evidence="1">Cell envelope</location>
    </subcellularLocation>
</comment>
<dbReference type="PANTHER" id="PTHR42852">
    <property type="entry name" value="THIOL:DISULFIDE INTERCHANGE PROTEIN DSBE"/>
    <property type="match status" value="1"/>
</dbReference>
<protein>
    <submittedName>
        <fullName evidence="6">AhpC/TSA family protein</fullName>
    </submittedName>
</protein>
<dbReference type="GO" id="GO:0016491">
    <property type="term" value="F:oxidoreductase activity"/>
    <property type="evidence" value="ECO:0007669"/>
    <property type="project" value="InterPro"/>
</dbReference>
<dbReference type="OrthoDB" id="6399635at2"/>
<feature type="domain" description="Thioredoxin" evidence="5">
    <location>
        <begin position="217"/>
        <end position="357"/>
    </location>
</feature>
<evidence type="ECO:0000256" key="2">
    <source>
        <dbReference type="ARBA" id="ARBA00022748"/>
    </source>
</evidence>
<proteinExistence type="predicted"/>
<dbReference type="InterPro" id="IPR013766">
    <property type="entry name" value="Thioredoxin_domain"/>
</dbReference>
<dbReference type="SUPFAM" id="SSF52833">
    <property type="entry name" value="Thioredoxin-like"/>
    <property type="match status" value="1"/>
</dbReference>
<dbReference type="CDD" id="cd02966">
    <property type="entry name" value="TlpA_like_family"/>
    <property type="match status" value="1"/>
</dbReference>
<dbReference type="Proteomes" id="UP000270291">
    <property type="component" value="Unassembled WGS sequence"/>
</dbReference>
<accession>A0A428K885</accession>
<dbReference type="RefSeq" id="WP_125438162.1">
    <property type="nucleotide sequence ID" value="NZ_RWIU01000004.1"/>
</dbReference>
<dbReference type="AlphaFoldDB" id="A0A428K885"/>
<evidence type="ECO:0000256" key="4">
    <source>
        <dbReference type="ARBA" id="ARBA00023284"/>
    </source>
</evidence>
<name>A0A428K885_9BACT</name>
<evidence type="ECO:0000256" key="3">
    <source>
        <dbReference type="ARBA" id="ARBA00023157"/>
    </source>
</evidence>
<dbReference type="GO" id="GO:0016209">
    <property type="term" value="F:antioxidant activity"/>
    <property type="evidence" value="ECO:0007669"/>
    <property type="project" value="InterPro"/>
</dbReference>
<dbReference type="Gene3D" id="3.40.30.10">
    <property type="entry name" value="Glutaredoxin"/>
    <property type="match status" value="1"/>
</dbReference>
<evidence type="ECO:0000259" key="5">
    <source>
        <dbReference type="PROSITE" id="PS51352"/>
    </source>
</evidence>
<dbReference type="EMBL" id="RWIU01000004">
    <property type="protein sequence ID" value="RSK42600.1"/>
    <property type="molecule type" value="Genomic_DNA"/>
</dbReference>
<keyword evidence="7" id="KW-1185">Reference proteome</keyword>